<evidence type="ECO:0000256" key="4">
    <source>
        <dbReference type="ARBA" id="ARBA00022574"/>
    </source>
</evidence>
<reference evidence="11 12" key="1">
    <citation type="submission" date="2015-04" db="EMBL/GenBank/DDBJ databases">
        <authorList>
            <person name="Syromyatnikov M.Y."/>
            <person name="Popov V.N."/>
        </authorList>
    </citation>
    <scope>NUCLEOTIDE SEQUENCE [LARGE SCALE GENOMIC DNA]</scope>
</reference>
<keyword evidence="12" id="KW-1185">Reference proteome</keyword>
<dbReference type="PANTHER" id="PTHR19924">
    <property type="entry name" value="UTP15 U3 SMALL NUCLEOLAR RNA-ASSOCIATED PROTEIN 15 FAMILY MEMBER"/>
    <property type="match status" value="1"/>
</dbReference>
<evidence type="ECO:0000313" key="12">
    <source>
        <dbReference type="Proteomes" id="UP000183832"/>
    </source>
</evidence>
<evidence type="ECO:0000256" key="2">
    <source>
        <dbReference type="ARBA" id="ARBA00018260"/>
    </source>
</evidence>
<protein>
    <recommendedName>
        <fullName evidence="2">U3 small nucleolar RNA-associated protein 15 homolog</fullName>
    </recommendedName>
</protein>
<evidence type="ECO:0000256" key="6">
    <source>
        <dbReference type="ARBA" id="ARBA00023242"/>
    </source>
</evidence>
<dbReference type="InterPro" id="IPR015943">
    <property type="entry name" value="WD40/YVTN_repeat-like_dom_sf"/>
</dbReference>
<dbReference type="PROSITE" id="PS50082">
    <property type="entry name" value="WD_REPEATS_2"/>
    <property type="match status" value="3"/>
</dbReference>
<evidence type="ECO:0000313" key="11">
    <source>
        <dbReference type="EMBL" id="CRK88440.1"/>
    </source>
</evidence>
<comment type="subcellular location">
    <subcellularLocation>
        <location evidence="1">Nucleus</location>
        <location evidence="1">Nucleolus</location>
    </subcellularLocation>
</comment>
<dbReference type="Proteomes" id="UP000183832">
    <property type="component" value="Unassembled WGS sequence"/>
</dbReference>
<dbReference type="InterPro" id="IPR001680">
    <property type="entry name" value="WD40_rpt"/>
</dbReference>
<evidence type="ECO:0000256" key="5">
    <source>
        <dbReference type="ARBA" id="ARBA00022737"/>
    </source>
</evidence>
<dbReference type="OrthoDB" id="431715at2759"/>
<dbReference type="Pfam" id="PF00400">
    <property type="entry name" value="WD40"/>
    <property type="match status" value="5"/>
</dbReference>
<feature type="repeat" description="WD" evidence="8">
    <location>
        <begin position="160"/>
        <end position="202"/>
    </location>
</feature>
<dbReference type="InterPro" id="IPR036322">
    <property type="entry name" value="WD40_repeat_dom_sf"/>
</dbReference>
<name>A0A1J1HK55_9DIPT</name>
<feature type="domain" description="U3 small nucleolar RNA-associated protein 15 C-terminal" evidence="10">
    <location>
        <begin position="341"/>
        <end position="485"/>
    </location>
</feature>
<dbReference type="SMART" id="SM00320">
    <property type="entry name" value="WD40"/>
    <property type="match status" value="6"/>
</dbReference>
<dbReference type="Gene3D" id="2.130.10.10">
    <property type="entry name" value="YVTN repeat-like/Quinoprotein amine dehydrogenase"/>
    <property type="match status" value="2"/>
</dbReference>
<evidence type="ECO:0000256" key="1">
    <source>
        <dbReference type="ARBA" id="ARBA00004604"/>
    </source>
</evidence>
<evidence type="ECO:0000256" key="7">
    <source>
        <dbReference type="ARBA" id="ARBA00045437"/>
    </source>
</evidence>
<dbReference type="EMBL" id="CVRI01000008">
    <property type="protein sequence ID" value="CRK88440.1"/>
    <property type="molecule type" value="Genomic_DNA"/>
</dbReference>
<dbReference type="CDD" id="cd00200">
    <property type="entry name" value="WD40"/>
    <property type="match status" value="1"/>
</dbReference>
<dbReference type="PROSITE" id="PS50294">
    <property type="entry name" value="WD_REPEATS_REGION"/>
    <property type="match status" value="1"/>
</dbReference>
<feature type="region of interest" description="Disordered" evidence="9">
    <location>
        <begin position="496"/>
        <end position="515"/>
    </location>
</feature>
<keyword evidence="4 8" id="KW-0853">WD repeat</keyword>
<gene>
    <name evidence="11" type="ORF">CLUMA_CG002226</name>
</gene>
<feature type="repeat" description="WD" evidence="8">
    <location>
        <begin position="244"/>
        <end position="285"/>
    </location>
</feature>
<proteinExistence type="predicted"/>
<dbReference type="GO" id="GO:0006364">
    <property type="term" value="P:rRNA processing"/>
    <property type="evidence" value="ECO:0007669"/>
    <property type="project" value="UniProtKB-KW"/>
</dbReference>
<dbReference type="GO" id="GO:0005730">
    <property type="term" value="C:nucleolus"/>
    <property type="evidence" value="ECO:0007669"/>
    <property type="project" value="UniProtKB-SubCell"/>
</dbReference>
<dbReference type="Pfam" id="PF09384">
    <property type="entry name" value="UTP15_C"/>
    <property type="match status" value="1"/>
</dbReference>
<keyword evidence="5" id="KW-0677">Repeat</keyword>
<feature type="repeat" description="WD" evidence="8">
    <location>
        <begin position="118"/>
        <end position="159"/>
    </location>
</feature>
<dbReference type="SUPFAM" id="SSF50978">
    <property type="entry name" value="WD40 repeat-like"/>
    <property type="match status" value="1"/>
</dbReference>
<evidence type="ECO:0000256" key="8">
    <source>
        <dbReference type="PROSITE-ProRule" id="PRU00221"/>
    </source>
</evidence>
<evidence type="ECO:0000256" key="3">
    <source>
        <dbReference type="ARBA" id="ARBA00022552"/>
    </source>
</evidence>
<evidence type="ECO:0000259" key="10">
    <source>
        <dbReference type="Pfam" id="PF09384"/>
    </source>
</evidence>
<feature type="compositionally biased region" description="Basic and acidic residues" evidence="9">
    <location>
        <begin position="496"/>
        <end position="510"/>
    </location>
</feature>
<dbReference type="AlphaFoldDB" id="A0A1J1HK55"/>
<dbReference type="STRING" id="568069.A0A1J1HK55"/>
<accession>A0A1J1HK55</accession>
<comment type="function">
    <text evidence="7">Ribosome biogenesis factor. Involved in nucleolar processing of pre-18S ribosomal RNA. Required for optimal pre-ribosomal RNA transcription by RNA polymerase I. Part of the small subunit (SSU) processome, first precursor of the small eukaryotic ribosomal subunit. During the assembly of the SSU processome in the nucleolus, many ribosome biogenesis factors, an RNA chaperone and ribosomal proteins associate with the nascent pre-rRNA and work in concert to generate RNA folding, modifications, rearrangements and cleavage as well as targeted degradation of pre-ribosomal RNA by the RNA exosome.</text>
</comment>
<keyword evidence="3" id="KW-0698">rRNA processing</keyword>
<keyword evidence="6" id="KW-0539">Nucleus</keyword>
<evidence type="ECO:0000256" key="9">
    <source>
        <dbReference type="SAM" id="MobiDB-lite"/>
    </source>
</evidence>
<sequence>MNSFKKTPIQVFTKGANITSEECNYWKQLDNQSIIKEFGAIDYIDFCSLPPFNFAATCSVRVQIYNPLTKLVLKNISTFQKQAYGATFRKDGLLLCAGDEDGSVRLFDANTKTVLRIFKGHSAPVHRTFFTNDNLHLTSFSDDKSVRIWDIATEKETNIFQHHEDYIRAGVVHPTSDNTIASGSYDNTIKIYDTRLDKCVMTMDHNSPLESLVFLPSGGILISAGGNDIKVWDVVSGGRQLATITKHTKAVTCLQVTSNGQHLISGSLDRHVKFFNTLNYQMVHSQDYTNSILSLGISKDNNCLAVGQVDGTLVVNQREHKYEETRVEKLREKRREKRNNRLADEVVEVFKLEKQSKHDALLRKFEYSKALDSVLTRYCVNKTPQVTVAVMHELLRRQGLVSAFSNRSQESLAKIITFFNKYISDSRFSITLTDIINVFLDCYQKSFLTLTSDIQQLIIELSRRVKIEEQLTFEFLEIGGALDMLINASTDVIADRGDSRDPSSKLHPSDNAKTASIINVNA</sequence>
<dbReference type="GO" id="GO:0045943">
    <property type="term" value="P:positive regulation of transcription by RNA polymerase I"/>
    <property type="evidence" value="ECO:0007669"/>
    <property type="project" value="TreeGrafter"/>
</dbReference>
<dbReference type="InterPro" id="IPR018983">
    <property type="entry name" value="U3_snoRNA-assocProt_15_C"/>
</dbReference>
<organism evidence="11 12">
    <name type="scientific">Clunio marinus</name>
    <dbReference type="NCBI Taxonomy" id="568069"/>
    <lineage>
        <taxon>Eukaryota</taxon>
        <taxon>Metazoa</taxon>
        <taxon>Ecdysozoa</taxon>
        <taxon>Arthropoda</taxon>
        <taxon>Hexapoda</taxon>
        <taxon>Insecta</taxon>
        <taxon>Pterygota</taxon>
        <taxon>Neoptera</taxon>
        <taxon>Endopterygota</taxon>
        <taxon>Diptera</taxon>
        <taxon>Nematocera</taxon>
        <taxon>Chironomoidea</taxon>
        <taxon>Chironomidae</taxon>
        <taxon>Clunio</taxon>
    </lineage>
</organism>
<dbReference type="PANTHER" id="PTHR19924:SF26">
    <property type="entry name" value="U3 SMALL NUCLEOLAR RNA-ASSOCIATED PROTEIN 15 HOMOLOG"/>
    <property type="match status" value="1"/>
</dbReference>